<feature type="transmembrane region" description="Helical" evidence="2">
    <location>
        <begin position="356"/>
        <end position="378"/>
    </location>
</feature>
<protein>
    <submittedName>
        <fullName evidence="3">SNARE associated Golgi protein family</fullName>
    </submittedName>
</protein>
<feature type="transmembrane region" description="Helical" evidence="2">
    <location>
        <begin position="584"/>
        <end position="609"/>
    </location>
</feature>
<keyword evidence="2" id="KW-0812">Transmembrane</keyword>
<dbReference type="AlphaFoldDB" id="A0A2U1QJL7"/>
<feature type="transmembrane region" description="Helical" evidence="2">
    <location>
        <begin position="50"/>
        <end position="69"/>
    </location>
</feature>
<organism evidence="3 4">
    <name type="scientific">Artemisia annua</name>
    <name type="common">Sweet wormwood</name>
    <dbReference type="NCBI Taxonomy" id="35608"/>
    <lineage>
        <taxon>Eukaryota</taxon>
        <taxon>Viridiplantae</taxon>
        <taxon>Streptophyta</taxon>
        <taxon>Embryophyta</taxon>
        <taxon>Tracheophyta</taxon>
        <taxon>Spermatophyta</taxon>
        <taxon>Magnoliopsida</taxon>
        <taxon>eudicotyledons</taxon>
        <taxon>Gunneridae</taxon>
        <taxon>Pentapetalae</taxon>
        <taxon>asterids</taxon>
        <taxon>campanulids</taxon>
        <taxon>Asterales</taxon>
        <taxon>Asteraceae</taxon>
        <taxon>Asteroideae</taxon>
        <taxon>Anthemideae</taxon>
        <taxon>Artemisiinae</taxon>
        <taxon>Artemisia</taxon>
    </lineage>
</organism>
<accession>A0A2U1QJL7</accession>
<sequence length="909" mass="100677">MPIVGLREKHKQELEDLTLFLQPFKTLKLFIVAVAQYLRRSLVYLLTHGVWLMLFIAVTVAGAVLFLSADGPHATHVEELLEYARFGLWWVALGVASSIGLGSGLHTFVLYLGPHIAFFTLKAMQCGRVDIKTAIYDTIQLNRSPSWLKKDCSEFGPSLFSSPHGIQVPLTSILPQVQVEAILWGLGTALGELPPYFISRAASISGEQIDAAAEELDASSSENNGVASKVNRMKRWLLSHAQYLNFFTILLLASVPNPLFDLAGIMCGQFGIPFWEFFLATLIGKAIFKTHIQTVFIISVCNNQLLDWIENELIWMLSFIPGVASALPTIVAKLHAMKEKYMAAPLPVTSNIKVKSWDLSFASVWNSIVWLMLLNFFVKIVNSTAQRPGYIRPKPGYSGQYPSISAQHPVRPGYIRLEPALSGQCPGLSGQDPGVSGQDPDVSGQNPDIPAKTRLEPALSGQDPDIPANTRMYPAKTRIFRLRPGYSGQYPGLSGQDPGVSGLREKHKQELEDLTLFLQPFKTLKLFIVAVAQYLRRSLVYLLTHGVWLMLFIAVTVAGAVLFLSADGPHATHVEELLEYARFGLWWVALGVASSIGLGSGLHTFVLYLGPHIAFFTLKAMQCGRVDIKTAIYDTIQLNRSPSWLKKDCSEFGPSLFSSPHGIQVPLTSILPQVQVEAILWGLGTALGELPPYFISRAASISGEQIDAAAEELDASSSENNGVASKVNRMKRWLLSHAQYLNFFTILLLASVPNPLFDLAGIMCGQFGIPFWEFFLATLIGKAIFKTHIQTVFIISVCNNQLLDWIENELIWMLSFIPGVASALPTIIAKLHAMKEKYMAAPLPVTSNIKVKSWDLSFASVWNSIVWLMLLNFFVKIVNSTAQRYLKKQQEIEMAALKKKSEQSEENSH</sequence>
<dbReference type="Proteomes" id="UP000245207">
    <property type="component" value="Unassembled WGS sequence"/>
</dbReference>
<feature type="transmembrane region" description="Helical" evidence="2">
    <location>
        <begin position="236"/>
        <end position="256"/>
    </location>
</feature>
<name>A0A2U1QJL7_ARTAN</name>
<feature type="region of interest" description="Disordered" evidence="1">
    <location>
        <begin position="426"/>
        <end position="467"/>
    </location>
</feature>
<dbReference type="STRING" id="35608.A0A2U1QJL7"/>
<feature type="transmembrane region" description="Helical" evidence="2">
    <location>
        <begin position="810"/>
        <end position="829"/>
    </location>
</feature>
<comment type="caution">
    <text evidence="3">The sequence shown here is derived from an EMBL/GenBank/DDBJ whole genome shotgun (WGS) entry which is preliminary data.</text>
</comment>
<feature type="transmembrane region" description="Helical" evidence="2">
    <location>
        <begin position="856"/>
        <end position="878"/>
    </location>
</feature>
<evidence type="ECO:0000256" key="2">
    <source>
        <dbReference type="SAM" id="Phobius"/>
    </source>
</evidence>
<reference evidence="3 4" key="1">
    <citation type="journal article" date="2018" name="Mol. Plant">
        <title>The genome of Artemisia annua provides insight into the evolution of Asteraceae family and artemisinin biosynthesis.</title>
        <authorList>
            <person name="Shen Q."/>
            <person name="Zhang L."/>
            <person name="Liao Z."/>
            <person name="Wang S."/>
            <person name="Yan T."/>
            <person name="Shi P."/>
            <person name="Liu M."/>
            <person name="Fu X."/>
            <person name="Pan Q."/>
            <person name="Wang Y."/>
            <person name="Lv Z."/>
            <person name="Lu X."/>
            <person name="Zhang F."/>
            <person name="Jiang W."/>
            <person name="Ma Y."/>
            <person name="Chen M."/>
            <person name="Hao X."/>
            <person name="Li L."/>
            <person name="Tang Y."/>
            <person name="Lv G."/>
            <person name="Zhou Y."/>
            <person name="Sun X."/>
            <person name="Brodelius P.E."/>
            <person name="Rose J.K.C."/>
            <person name="Tang K."/>
        </authorList>
    </citation>
    <scope>NUCLEOTIDE SEQUENCE [LARGE SCALE GENOMIC DNA]</scope>
    <source>
        <strain evidence="4">cv. Huhao1</strain>
        <tissue evidence="3">Leaf</tissue>
    </source>
</reference>
<dbReference type="EMBL" id="PKPP01000076">
    <property type="protein sequence ID" value="PWA98221.1"/>
    <property type="molecule type" value="Genomic_DNA"/>
</dbReference>
<proteinExistence type="predicted"/>
<evidence type="ECO:0000313" key="3">
    <source>
        <dbReference type="EMBL" id="PWA98221.1"/>
    </source>
</evidence>
<dbReference type="OrthoDB" id="2016540at2759"/>
<gene>
    <name evidence="3" type="ORF">CTI12_AA000350</name>
</gene>
<keyword evidence="2" id="KW-0472">Membrane</keyword>
<keyword evidence="2" id="KW-1133">Transmembrane helix</keyword>
<evidence type="ECO:0000313" key="4">
    <source>
        <dbReference type="Proteomes" id="UP000245207"/>
    </source>
</evidence>
<feature type="transmembrane region" description="Helical" evidence="2">
    <location>
        <begin position="89"/>
        <end position="112"/>
    </location>
</feature>
<feature type="transmembrane region" description="Helical" evidence="2">
    <location>
        <begin position="539"/>
        <end position="564"/>
    </location>
</feature>
<evidence type="ECO:0000256" key="1">
    <source>
        <dbReference type="SAM" id="MobiDB-lite"/>
    </source>
</evidence>
<feature type="transmembrane region" description="Helical" evidence="2">
    <location>
        <begin position="733"/>
        <end position="753"/>
    </location>
</feature>
<feature type="transmembrane region" description="Helical" evidence="2">
    <location>
        <begin position="313"/>
        <end position="336"/>
    </location>
</feature>
<keyword evidence="4" id="KW-1185">Reference proteome</keyword>